<keyword evidence="6" id="KW-1185">Reference proteome</keyword>
<evidence type="ECO:0000259" key="4">
    <source>
        <dbReference type="Pfam" id="PF01103"/>
    </source>
</evidence>
<gene>
    <name evidence="5" type="ORF">EHT25_15165</name>
</gene>
<evidence type="ECO:0000313" key="6">
    <source>
        <dbReference type="Proteomes" id="UP000271925"/>
    </source>
</evidence>
<evidence type="ECO:0000313" key="5">
    <source>
        <dbReference type="EMBL" id="RRB04802.1"/>
    </source>
</evidence>
<feature type="domain" description="Bacterial surface antigen (D15)" evidence="4">
    <location>
        <begin position="123"/>
        <end position="426"/>
    </location>
</feature>
<dbReference type="Pfam" id="PF01103">
    <property type="entry name" value="Omp85"/>
    <property type="match status" value="1"/>
</dbReference>
<dbReference type="OrthoDB" id="621220at2"/>
<dbReference type="InterPro" id="IPR000184">
    <property type="entry name" value="Bac_surfAg_D15"/>
</dbReference>
<proteinExistence type="predicted"/>
<dbReference type="EMBL" id="RQJO01000008">
    <property type="protein sequence ID" value="RRB04802.1"/>
    <property type="molecule type" value="Genomic_DNA"/>
</dbReference>
<reference evidence="5 6" key="1">
    <citation type="submission" date="2018-11" db="EMBL/GenBank/DDBJ databases">
        <authorList>
            <person name="Zhou Z."/>
            <person name="Wang G."/>
        </authorList>
    </citation>
    <scope>NUCLEOTIDE SEQUENCE [LARGE SCALE GENOMIC DNA]</scope>
    <source>
        <strain evidence="5 6">KCTC52004</strain>
    </source>
</reference>
<evidence type="ECO:0000256" key="3">
    <source>
        <dbReference type="SAM" id="SignalP"/>
    </source>
</evidence>
<comment type="subcellular location">
    <subcellularLocation>
        <location evidence="1">Membrane</location>
    </subcellularLocation>
</comment>
<dbReference type="AlphaFoldDB" id="A0A3P1BUW9"/>
<name>A0A3P1BUW9_9BACT</name>
<sequence>MYFWKLAKYVLMVIPLGLSGGLSQSIAQTAGTGSTQTDATASTDRPAVPERDILDLVRAVFPGRFLKERDTTKLQAGRPLVWIIPQIGYTIQTSFQAQVLGNIAIRRASANVSTLVSSVIYTANNQQLLTSTLNYWFPHNTWNLTSDLRVMHYPQASYGLGMNTSTDHVIDMDYNYLRAHATLLRRLAPNLYGGLGLQLDLHWNIRSWDAGHEQVSISGYTNGISGRSVSSGPILNLLYDNRPNSISPLGGEYISVLFRDNVTWLGSDTHYQSLLLDLRKYVSVSNHKPENVLAFWSYNALTINGNPPFLDLPATAWDTYGNMGRGYIQGRYRGKDLLYAETEFRFGITANRLLGGVVFANSQTVSNTNPGTASTEHKLQFGRMAPATGLGLRFRMNKLSRTNLALDYSLGTHGSRGIYFNLGEVF</sequence>
<protein>
    <recommendedName>
        <fullName evidence="4">Bacterial surface antigen (D15) domain-containing protein</fullName>
    </recommendedName>
</protein>
<dbReference type="Proteomes" id="UP000271925">
    <property type="component" value="Unassembled WGS sequence"/>
</dbReference>
<feature type="signal peptide" evidence="3">
    <location>
        <begin position="1"/>
        <end position="27"/>
    </location>
</feature>
<accession>A0A3P1BUW9</accession>
<keyword evidence="2" id="KW-0472">Membrane</keyword>
<evidence type="ECO:0000256" key="1">
    <source>
        <dbReference type="ARBA" id="ARBA00004370"/>
    </source>
</evidence>
<dbReference type="GO" id="GO:0019867">
    <property type="term" value="C:outer membrane"/>
    <property type="evidence" value="ECO:0007669"/>
    <property type="project" value="InterPro"/>
</dbReference>
<evidence type="ECO:0000256" key="2">
    <source>
        <dbReference type="ARBA" id="ARBA00023136"/>
    </source>
</evidence>
<dbReference type="Gene3D" id="2.40.160.50">
    <property type="entry name" value="membrane protein fhac: a member of the omp85/tpsb transporter family"/>
    <property type="match status" value="1"/>
</dbReference>
<organism evidence="5 6">
    <name type="scientific">Larkinella rosea</name>
    <dbReference type="NCBI Taxonomy" id="2025312"/>
    <lineage>
        <taxon>Bacteria</taxon>
        <taxon>Pseudomonadati</taxon>
        <taxon>Bacteroidota</taxon>
        <taxon>Cytophagia</taxon>
        <taxon>Cytophagales</taxon>
        <taxon>Spirosomataceae</taxon>
        <taxon>Larkinella</taxon>
    </lineage>
</organism>
<feature type="chain" id="PRO_5018336739" description="Bacterial surface antigen (D15) domain-containing protein" evidence="3">
    <location>
        <begin position="28"/>
        <end position="426"/>
    </location>
</feature>
<comment type="caution">
    <text evidence="5">The sequence shown here is derived from an EMBL/GenBank/DDBJ whole genome shotgun (WGS) entry which is preliminary data.</text>
</comment>
<keyword evidence="3" id="KW-0732">Signal</keyword>